<evidence type="ECO:0000256" key="2">
    <source>
        <dbReference type="SAM" id="MobiDB-lite"/>
    </source>
</evidence>
<dbReference type="Proteomes" id="UP001530400">
    <property type="component" value="Unassembled WGS sequence"/>
</dbReference>
<protein>
    <submittedName>
        <fullName evidence="3">Uncharacterized protein</fullName>
    </submittedName>
</protein>
<reference evidence="3 4" key="1">
    <citation type="submission" date="2024-10" db="EMBL/GenBank/DDBJ databases">
        <title>Updated reference genomes for cyclostephanoid diatoms.</title>
        <authorList>
            <person name="Roberts W.R."/>
            <person name="Alverson A.J."/>
        </authorList>
    </citation>
    <scope>NUCLEOTIDE SEQUENCE [LARGE SCALE GENOMIC DNA]</scope>
    <source>
        <strain evidence="3 4">AJA010-31</strain>
    </source>
</reference>
<feature type="compositionally biased region" description="Low complexity" evidence="2">
    <location>
        <begin position="462"/>
        <end position="481"/>
    </location>
</feature>
<dbReference type="PANTHER" id="PTHR31027:SF2">
    <property type="entry name" value="LEBERCILIN DOMAIN-CONTAINING PROTEIN"/>
    <property type="match status" value="1"/>
</dbReference>
<accession>A0ABD3N0T7</accession>
<name>A0ABD3N0T7_9STRA</name>
<evidence type="ECO:0000313" key="3">
    <source>
        <dbReference type="EMBL" id="KAL3769760.1"/>
    </source>
</evidence>
<feature type="coiled-coil region" evidence="1">
    <location>
        <begin position="178"/>
        <end position="261"/>
    </location>
</feature>
<comment type="caution">
    <text evidence="3">The sequence shown here is derived from an EMBL/GenBank/DDBJ whole genome shotgun (WGS) entry which is preliminary data.</text>
</comment>
<feature type="region of interest" description="Disordered" evidence="2">
    <location>
        <begin position="1"/>
        <end position="50"/>
    </location>
</feature>
<organism evidence="3 4">
    <name type="scientific">Cyclotella atomus</name>
    <dbReference type="NCBI Taxonomy" id="382360"/>
    <lineage>
        <taxon>Eukaryota</taxon>
        <taxon>Sar</taxon>
        <taxon>Stramenopiles</taxon>
        <taxon>Ochrophyta</taxon>
        <taxon>Bacillariophyta</taxon>
        <taxon>Coscinodiscophyceae</taxon>
        <taxon>Thalassiosirophycidae</taxon>
        <taxon>Stephanodiscales</taxon>
        <taxon>Stephanodiscaceae</taxon>
        <taxon>Cyclotella</taxon>
    </lineage>
</organism>
<keyword evidence="4" id="KW-1185">Reference proteome</keyword>
<dbReference type="InterPro" id="IPR039604">
    <property type="entry name" value="Bfr1"/>
</dbReference>
<dbReference type="AlphaFoldDB" id="A0ABD3N0T7"/>
<keyword evidence="1" id="KW-0175">Coiled coil</keyword>
<proteinExistence type="predicted"/>
<evidence type="ECO:0000313" key="4">
    <source>
        <dbReference type="Proteomes" id="UP001530400"/>
    </source>
</evidence>
<evidence type="ECO:0000256" key="1">
    <source>
        <dbReference type="SAM" id="Coils"/>
    </source>
</evidence>
<dbReference type="PANTHER" id="PTHR31027">
    <property type="entry name" value="NUCLEAR SEGREGATION PROTEIN BFR1"/>
    <property type="match status" value="1"/>
</dbReference>
<gene>
    <name evidence="3" type="ORF">ACHAWO_011288</name>
</gene>
<feature type="region of interest" description="Disordered" evidence="2">
    <location>
        <begin position="448"/>
        <end position="481"/>
    </location>
</feature>
<dbReference type="EMBL" id="JALLPJ020001325">
    <property type="protein sequence ID" value="KAL3769760.1"/>
    <property type="molecule type" value="Genomic_DNA"/>
</dbReference>
<sequence length="508" mass="56657">MASETDPALSDSSDHIGDIAIEPTNGAASGGGKKNGKRNGKDKKKEKEVPIEELYDLSQPIKRIERPSKDAHEAAIAAIDAEIEAIKSTRNGVQAKIDAALGNKRDLNKLKNRKGLMIEQKRQIRTKLEIVKSKIDRHVGADKSVRSGVKFSSVAEIDREISKLQRKQETSSMSLADEKRLIKEIESLQNSKRTLEDLKTKQGDIDTLKIERKQIQAELSAKDMEINSIQKDIDKQTNSQVDDLVKERDALKASMDEKFKEKKALQTSFREQMNDWFHNQRAIKAQRQIQYDAEKKRREEEHAAFLKKKEEEELKKTPYEEEMALCDFLVDYLQKTYPDEFTVEGGEGEADTEKKTDAVAVKDDPFAGMKAMKKDEDDFFVGKGAKSAGKKKVKGKKPKAANFSVSLDLWEQFSLLNLSPPTSLKTVVASAEELKAKKIWYSEQPRGSVPTARDIRKANSSKQGAGTANAKGGARNNGKKGNFSITSDEFVPLGVAGAVADENVNWGK</sequence>